<name>A0ABW8NH69_9GAMM</name>
<evidence type="ECO:0000256" key="3">
    <source>
        <dbReference type="ARBA" id="ARBA00012438"/>
    </source>
</evidence>
<protein>
    <recommendedName>
        <fullName evidence="3">histidine kinase</fullName>
        <ecNumber evidence="3">2.7.13.3</ecNumber>
    </recommendedName>
</protein>
<evidence type="ECO:0000256" key="7">
    <source>
        <dbReference type="ARBA" id="ARBA00022777"/>
    </source>
</evidence>
<proteinExistence type="predicted"/>
<keyword evidence="5" id="KW-0808">Transferase</keyword>
<sequence>MRISLKWLLVAAFILLGLLLAVGYSMLSVQYMIRGMDAVLIRDMEHTLQQLSSAKQPPAAGQYNEFYVAPDWQQLPPATQQIFQHIPEQAGVLYKRHNTRLGTEPHQIHFLMRYSLIRDGQQQDWYISRTLERSTSSSLVSTQIDSSRQRLQLILAATMALIIGIAVLLYRFLSRPAGRLLDWTRALDTDRLQQPVPDFGYSELNELAGLMHGSLTRVQQTLNREQAFLRHASHELRTPIAVMRNNTELLRRLTERHTPLDDGRVLATVERLERAGVTMAQLTETLLWLSRDDMDRLPTRQVAPGVLLRQLVDELTFLLNNKAIELVVTTDNDWQACLPETPLRIVLGNILRNAFQHTWEGRVEVNQQGSRIVVNNYDKQAADDFRQAGGDHHPDDGRHQDQGFGLGLQLTRQLTARLNWHYQNVAEPDGHRVTLDIALANTCAADGQRPCA</sequence>
<dbReference type="InterPro" id="IPR005467">
    <property type="entry name" value="His_kinase_dom"/>
</dbReference>
<evidence type="ECO:0000256" key="9">
    <source>
        <dbReference type="SAM" id="Phobius"/>
    </source>
</evidence>
<dbReference type="EMBL" id="JBBKTX010000007">
    <property type="protein sequence ID" value="MFK4752265.1"/>
    <property type="molecule type" value="Genomic_DNA"/>
</dbReference>
<feature type="transmembrane region" description="Helical" evidence="9">
    <location>
        <begin position="153"/>
        <end position="173"/>
    </location>
</feature>
<comment type="catalytic activity">
    <reaction evidence="1">
        <text>ATP + protein L-histidine = ADP + protein N-phospho-L-histidine.</text>
        <dbReference type="EC" id="2.7.13.3"/>
    </reaction>
</comment>
<dbReference type="Gene3D" id="3.30.565.10">
    <property type="entry name" value="Histidine kinase-like ATPase, C-terminal domain"/>
    <property type="match status" value="1"/>
</dbReference>
<feature type="domain" description="Histidine kinase" evidence="10">
    <location>
        <begin position="231"/>
        <end position="441"/>
    </location>
</feature>
<evidence type="ECO:0000256" key="1">
    <source>
        <dbReference type="ARBA" id="ARBA00000085"/>
    </source>
</evidence>
<dbReference type="InterPro" id="IPR003661">
    <property type="entry name" value="HisK_dim/P_dom"/>
</dbReference>
<dbReference type="Pfam" id="PF00512">
    <property type="entry name" value="HisKA"/>
    <property type="match status" value="1"/>
</dbReference>
<dbReference type="RefSeq" id="WP_416205566.1">
    <property type="nucleotide sequence ID" value="NZ_JBBKTX010000007.1"/>
</dbReference>
<evidence type="ECO:0000256" key="5">
    <source>
        <dbReference type="ARBA" id="ARBA00022679"/>
    </source>
</evidence>
<evidence type="ECO:0000256" key="2">
    <source>
        <dbReference type="ARBA" id="ARBA00004651"/>
    </source>
</evidence>
<dbReference type="InterPro" id="IPR050980">
    <property type="entry name" value="2C_sensor_his_kinase"/>
</dbReference>
<keyword evidence="6" id="KW-0547">Nucleotide-binding</keyword>
<accession>A0ABW8NH69</accession>
<comment type="subcellular location">
    <subcellularLocation>
        <location evidence="2">Cell membrane</location>
        <topology evidence="2">Multi-pass membrane protein</topology>
    </subcellularLocation>
</comment>
<dbReference type="Gene3D" id="6.10.340.10">
    <property type="match status" value="1"/>
</dbReference>
<dbReference type="GO" id="GO:0016301">
    <property type="term" value="F:kinase activity"/>
    <property type="evidence" value="ECO:0007669"/>
    <property type="project" value="UniProtKB-KW"/>
</dbReference>
<dbReference type="SMART" id="SM00388">
    <property type="entry name" value="HisKA"/>
    <property type="match status" value="1"/>
</dbReference>
<reference evidence="11 12" key="1">
    <citation type="submission" date="2024-03" db="EMBL/GenBank/DDBJ databases">
        <title>High-quality draft genome sequence of Oceanobacter sp. wDCs-4.</title>
        <authorList>
            <person name="Dong C."/>
        </authorList>
    </citation>
    <scope>NUCLEOTIDE SEQUENCE [LARGE SCALE GENOMIC DNA]</scope>
    <source>
        <strain evidence="12">wDCs-4</strain>
    </source>
</reference>
<dbReference type="Proteomes" id="UP001620597">
    <property type="component" value="Unassembled WGS sequence"/>
</dbReference>
<dbReference type="PANTHER" id="PTHR44936">
    <property type="entry name" value="SENSOR PROTEIN CREC"/>
    <property type="match status" value="1"/>
</dbReference>
<keyword evidence="4" id="KW-1003">Cell membrane</keyword>
<evidence type="ECO:0000259" key="10">
    <source>
        <dbReference type="PROSITE" id="PS50109"/>
    </source>
</evidence>
<evidence type="ECO:0000256" key="4">
    <source>
        <dbReference type="ARBA" id="ARBA00022475"/>
    </source>
</evidence>
<dbReference type="InterPro" id="IPR036097">
    <property type="entry name" value="HisK_dim/P_sf"/>
</dbReference>
<evidence type="ECO:0000256" key="8">
    <source>
        <dbReference type="ARBA" id="ARBA00022840"/>
    </source>
</evidence>
<keyword evidence="7 11" id="KW-0418">Kinase</keyword>
<dbReference type="InterPro" id="IPR036890">
    <property type="entry name" value="HATPase_C_sf"/>
</dbReference>
<keyword evidence="9" id="KW-0472">Membrane</keyword>
<comment type="caution">
    <text evidence="11">The sequence shown here is derived from an EMBL/GenBank/DDBJ whole genome shotgun (WGS) entry which is preliminary data.</text>
</comment>
<dbReference type="EC" id="2.7.13.3" evidence="3"/>
<dbReference type="Gene3D" id="1.10.287.130">
    <property type="match status" value="1"/>
</dbReference>
<dbReference type="SUPFAM" id="SSF55874">
    <property type="entry name" value="ATPase domain of HSP90 chaperone/DNA topoisomerase II/histidine kinase"/>
    <property type="match status" value="1"/>
</dbReference>
<dbReference type="CDD" id="cd00082">
    <property type="entry name" value="HisKA"/>
    <property type="match status" value="1"/>
</dbReference>
<evidence type="ECO:0000256" key="6">
    <source>
        <dbReference type="ARBA" id="ARBA00022741"/>
    </source>
</evidence>
<dbReference type="SUPFAM" id="SSF47384">
    <property type="entry name" value="Homodimeric domain of signal transducing histidine kinase"/>
    <property type="match status" value="1"/>
</dbReference>
<organism evidence="11 12">
    <name type="scientific">Oceanobacter antarcticus</name>
    <dbReference type="NCBI Taxonomy" id="3133425"/>
    <lineage>
        <taxon>Bacteria</taxon>
        <taxon>Pseudomonadati</taxon>
        <taxon>Pseudomonadota</taxon>
        <taxon>Gammaproteobacteria</taxon>
        <taxon>Oceanospirillales</taxon>
        <taxon>Oceanospirillaceae</taxon>
        <taxon>Oceanobacter</taxon>
    </lineage>
</organism>
<evidence type="ECO:0000313" key="11">
    <source>
        <dbReference type="EMBL" id="MFK4752265.1"/>
    </source>
</evidence>
<gene>
    <name evidence="11" type="ORF">WG929_07575</name>
</gene>
<dbReference type="PROSITE" id="PS50109">
    <property type="entry name" value="HIS_KIN"/>
    <property type="match status" value="1"/>
</dbReference>
<keyword evidence="9" id="KW-1133">Transmembrane helix</keyword>
<keyword evidence="12" id="KW-1185">Reference proteome</keyword>
<keyword evidence="8" id="KW-0067">ATP-binding</keyword>
<keyword evidence="9" id="KW-0812">Transmembrane</keyword>
<dbReference type="PANTHER" id="PTHR44936:SF10">
    <property type="entry name" value="SENSOR PROTEIN RSTB"/>
    <property type="match status" value="1"/>
</dbReference>
<evidence type="ECO:0000313" key="12">
    <source>
        <dbReference type="Proteomes" id="UP001620597"/>
    </source>
</evidence>